<dbReference type="Gene3D" id="1.10.150.50">
    <property type="entry name" value="Transcription Factor, Ets-1"/>
    <property type="match status" value="1"/>
</dbReference>
<sequence>MESFSPFDKEMANLIKDYNTEELIEYLQNNLKLIETDFDIFRKERITGSVFLKMTKEDFCSIGFAFGPTMELTNFIEDKKLNTPKSNTELVYVFIDNSNLLIEGMYIVGDKEKTDAFDSYKNSYIINQLHLDYGRLLLTVLHKRKMGSNPVIVGSKSLDNDEIWSQTRNLGFITNVFYQNCENKEKMIDTTLVSEGVDIIKTNTPGILVLVAGNDNYNPLIIKALKYNWKVEIWFWSSEYLDFLNLTCLFIT</sequence>
<evidence type="ECO:0000313" key="3">
    <source>
        <dbReference type="Proteomes" id="UP000266861"/>
    </source>
</evidence>
<dbReference type="Gene3D" id="3.40.50.1010">
    <property type="entry name" value="5'-nuclease"/>
    <property type="match status" value="1"/>
</dbReference>
<organism evidence="2 3">
    <name type="scientific">Diversispora epigaea</name>
    <dbReference type="NCBI Taxonomy" id="1348612"/>
    <lineage>
        <taxon>Eukaryota</taxon>
        <taxon>Fungi</taxon>
        <taxon>Fungi incertae sedis</taxon>
        <taxon>Mucoromycota</taxon>
        <taxon>Glomeromycotina</taxon>
        <taxon>Glomeromycetes</taxon>
        <taxon>Diversisporales</taxon>
        <taxon>Diversisporaceae</taxon>
        <taxon>Diversispora</taxon>
    </lineage>
</organism>
<dbReference type="EMBL" id="PQFF01000316">
    <property type="protein sequence ID" value="RHZ61700.1"/>
    <property type="molecule type" value="Genomic_DNA"/>
</dbReference>
<dbReference type="AlphaFoldDB" id="A0A397HMM8"/>
<dbReference type="Proteomes" id="UP000266861">
    <property type="component" value="Unassembled WGS sequence"/>
</dbReference>
<name>A0A397HMM8_9GLOM</name>
<reference evidence="2 3" key="1">
    <citation type="submission" date="2018-08" db="EMBL/GenBank/DDBJ databases">
        <title>Genome and evolution of the arbuscular mycorrhizal fungus Diversispora epigaea (formerly Glomus versiforme) and its bacterial endosymbionts.</title>
        <authorList>
            <person name="Sun X."/>
            <person name="Fei Z."/>
            <person name="Harrison M."/>
        </authorList>
    </citation>
    <scope>NUCLEOTIDE SEQUENCE [LARGE SCALE GENOMIC DNA]</scope>
    <source>
        <strain evidence="2 3">IT104</strain>
    </source>
</reference>
<dbReference type="InterPro" id="IPR021139">
    <property type="entry name" value="NYN"/>
</dbReference>
<dbReference type="OrthoDB" id="2419124at2759"/>
<dbReference type="SUPFAM" id="SSF47769">
    <property type="entry name" value="SAM/Pointed domain"/>
    <property type="match status" value="1"/>
</dbReference>
<dbReference type="InterPro" id="IPR013761">
    <property type="entry name" value="SAM/pointed_sf"/>
</dbReference>
<protein>
    <recommendedName>
        <fullName evidence="1">NYN domain-containing protein</fullName>
    </recommendedName>
</protein>
<dbReference type="Pfam" id="PF01936">
    <property type="entry name" value="NYN"/>
    <property type="match status" value="1"/>
</dbReference>
<evidence type="ECO:0000313" key="2">
    <source>
        <dbReference type="EMBL" id="RHZ61700.1"/>
    </source>
</evidence>
<feature type="domain" description="NYN" evidence="1">
    <location>
        <begin position="91"/>
        <end position="235"/>
    </location>
</feature>
<proteinExistence type="predicted"/>
<comment type="caution">
    <text evidence="2">The sequence shown here is derived from an EMBL/GenBank/DDBJ whole genome shotgun (WGS) entry which is preliminary data.</text>
</comment>
<evidence type="ECO:0000259" key="1">
    <source>
        <dbReference type="Pfam" id="PF01936"/>
    </source>
</evidence>
<accession>A0A397HMM8</accession>
<dbReference type="GO" id="GO:0004540">
    <property type="term" value="F:RNA nuclease activity"/>
    <property type="evidence" value="ECO:0007669"/>
    <property type="project" value="InterPro"/>
</dbReference>
<gene>
    <name evidence="2" type="ORF">Glove_346g61</name>
</gene>
<keyword evidence="3" id="KW-1185">Reference proteome</keyword>